<gene>
    <name evidence="1" type="ORF">D8M06_09170</name>
</gene>
<evidence type="ECO:0008006" key="3">
    <source>
        <dbReference type="Google" id="ProtNLM"/>
    </source>
</evidence>
<protein>
    <recommendedName>
        <fullName evidence="3">Carbon monoxide dehydrogenase</fullName>
    </recommendedName>
</protein>
<comment type="caution">
    <text evidence="1">The sequence shown here is derived from an EMBL/GenBank/DDBJ whole genome shotgun (WGS) entry which is preliminary data.</text>
</comment>
<dbReference type="AlphaFoldDB" id="A0A495A6N9"/>
<accession>A0A495A6N9</accession>
<organism evidence="1 2">
    <name type="scientific">Oceanobacillus halophilus</name>
    <dbReference type="NCBI Taxonomy" id="930130"/>
    <lineage>
        <taxon>Bacteria</taxon>
        <taxon>Bacillati</taxon>
        <taxon>Bacillota</taxon>
        <taxon>Bacilli</taxon>
        <taxon>Bacillales</taxon>
        <taxon>Bacillaceae</taxon>
        <taxon>Oceanobacillus</taxon>
    </lineage>
</organism>
<proteinExistence type="predicted"/>
<evidence type="ECO:0000313" key="1">
    <source>
        <dbReference type="EMBL" id="RKQ33981.1"/>
    </source>
</evidence>
<dbReference type="OrthoDB" id="2437594at2"/>
<sequence length="187" mass="21619">MNKYIFLLLFFLISILIGNGAVFASKEDRPKPAEEFYEEFGYEPVEEAIKKAEQHFDQKLPLPTRLPALTFTHYFGRFDRLAGDINASFELKFIHEQVPENHYKIDVRPAENRIPVRDKDIIDVFKLKNGKDATYLKISGFHVLVFEQSNWQYILSVDKRVSDKVPAVDLVKIANSIHAFKKDDGGK</sequence>
<dbReference type="EMBL" id="RBZP01000005">
    <property type="protein sequence ID" value="RKQ33981.1"/>
    <property type="molecule type" value="Genomic_DNA"/>
</dbReference>
<dbReference type="Proteomes" id="UP000269301">
    <property type="component" value="Unassembled WGS sequence"/>
</dbReference>
<evidence type="ECO:0000313" key="2">
    <source>
        <dbReference type="Proteomes" id="UP000269301"/>
    </source>
</evidence>
<dbReference type="RefSeq" id="WP_121204095.1">
    <property type="nucleotide sequence ID" value="NZ_RBZP01000005.1"/>
</dbReference>
<keyword evidence="2" id="KW-1185">Reference proteome</keyword>
<name>A0A495A6N9_9BACI</name>
<reference evidence="1 2" key="1">
    <citation type="journal article" date="2016" name="Int. J. Syst. Evol. Microbiol.">
        <title>Oceanobacillus halophilus sp. nov., a novel moderately halophilic bacterium from a hypersaline lake.</title>
        <authorList>
            <person name="Amoozegar M.A."/>
            <person name="Bagheri M."/>
            <person name="Makhdoumi A."/>
            <person name="Nikou M.M."/>
            <person name="Fazeli S.A.S."/>
            <person name="Schumann P."/>
            <person name="Sproer C."/>
            <person name="Sanchez-Porro C."/>
            <person name="Ventosa A."/>
        </authorList>
    </citation>
    <scope>NUCLEOTIDE SEQUENCE [LARGE SCALE GENOMIC DNA]</scope>
    <source>
        <strain evidence="1 2">DSM 23996</strain>
    </source>
</reference>